<name>D5EJN0_CORAD</name>
<evidence type="ECO:0000313" key="8">
    <source>
        <dbReference type="Proteomes" id="UP000000925"/>
    </source>
</evidence>
<dbReference type="InterPro" id="IPR011004">
    <property type="entry name" value="Trimer_LpxA-like_sf"/>
</dbReference>
<evidence type="ECO:0000256" key="5">
    <source>
        <dbReference type="ARBA" id="ARBA00023315"/>
    </source>
</evidence>
<dbReference type="OrthoDB" id="9807278at2"/>
<keyword evidence="1" id="KW-0444">Lipid biosynthesis</keyword>
<keyword evidence="3 7" id="KW-0808">Transferase</keyword>
<dbReference type="HOGENOM" id="CLU_061249_0_0_0"/>
<keyword evidence="8" id="KW-1185">Reference proteome</keyword>
<dbReference type="Gene3D" id="1.20.1180.10">
    <property type="entry name" value="Udp N-acetylglucosamine O-acyltransferase, C-terminal domain"/>
    <property type="match status" value="1"/>
</dbReference>
<dbReference type="RefSeq" id="WP_013043351.1">
    <property type="nucleotide sequence ID" value="NC_014008.1"/>
</dbReference>
<dbReference type="GO" id="GO:0008780">
    <property type="term" value="F:acyl-[acyl-carrier-protein]-UDP-N-acetylglucosamine O-acyltransferase activity"/>
    <property type="evidence" value="ECO:0007669"/>
    <property type="project" value="UniProtKB-EC"/>
</dbReference>
<dbReference type="PIRSF" id="PIRSF000456">
    <property type="entry name" value="UDP-GlcNAc_acltr"/>
    <property type="match status" value="1"/>
</dbReference>
<proteinExistence type="predicted"/>
<gene>
    <name evidence="7" type="ordered locus">Caka_1610</name>
</gene>
<evidence type="ECO:0000256" key="2">
    <source>
        <dbReference type="ARBA" id="ARBA00022556"/>
    </source>
</evidence>
<feature type="domain" description="UDP N-acetylglucosamine O-acyltransferase C-terminal" evidence="6">
    <location>
        <begin position="176"/>
        <end position="258"/>
    </location>
</feature>
<dbReference type="eggNOG" id="COG1043">
    <property type="taxonomic scope" value="Bacteria"/>
</dbReference>
<evidence type="ECO:0000313" key="7">
    <source>
        <dbReference type="EMBL" id="ADE54629.1"/>
    </source>
</evidence>
<dbReference type="InterPro" id="IPR010137">
    <property type="entry name" value="Lipid_A_LpxA"/>
</dbReference>
<evidence type="ECO:0000256" key="4">
    <source>
        <dbReference type="ARBA" id="ARBA00023098"/>
    </source>
</evidence>
<dbReference type="CDD" id="cd03351">
    <property type="entry name" value="LbH_UDP-GlcNAc_AT"/>
    <property type="match status" value="1"/>
</dbReference>
<dbReference type="Proteomes" id="UP000000925">
    <property type="component" value="Chromosome"/>
</dbReference>
<sequence length="258" mass="27753">MATQIHPTAIIESGAELDDGVIVGAYAYVGPHVKIAKGSEVMHHATVDGATEMGQDNEVHPYAYVGGKTHDKKFKGGIQRLEIGSGNIFREYVTVHCATSEELLTKVGNHNLILSYSHIAHECEVGDHLVMSSHAALGGHVIVGDHVNIGWGAGAHQFCRIGDYAMVGATSKVVQDVPPYMISDGSPATARTINKVGLERAGFSKEEIALARRVFKLFYKDGLNRSQALEALQAGQAVDHPVVQTFLRFTEASQRGLV</sequence>
<organism evidence="7 8">
    <name type="scientific">Coraliomargarita akajimensis (strain DSM 45221 / IAM 15411 / JCM 23193 / KCTC 12865 / 04OKA010-24)</name>
    <dbReference type="NCBI Taxonomy" id="583355"/>
    <lineage>
        <taxon>Bacteria</taxon>
        <taxon>Pseudomonadati</taxon>
        <taxon>Verrucomicrobiota</taxon>
        <taxon>Opitutia</taxon>
        <taxon>Puniceicoccales</taxon>
        <taxon>Coraliomargaritaceae</taxon>
        <taxon>Coraliomargarita</taxon>
    </lineage>
</organism>
<dbReference type="EMBL" id="CP001998">
    <property type="protein sequence ID" value="ADE54629.1"/>
    <property type="molecule type" value="Genomic_DNA"/>
</dbReference>
<dbReference type="SUPFAM" id="SSF51161">
    <property type="entry name" value="Trimeric LpxA-like enzymes"/>
    <property type="match status" value="1"/>
</dbReference>
<dbReference type="AlphaFoldDB" id="D5EJN0"/>
<dbReference type="GO" id="GO:0009245">
    <property type="term" value="P:lipid A biosynthetic process"/>
    <property type="evidence" value="ECO:0007669"/>
    <property type="project" value="UniProtKB-KW"/>
</dbReference>
<accession>D5EJN0</accession>
<dbReference type="STRING" id="583355.Caka_1610"/>
<dbReference type="InterPro" id="IPR037157">
    <property type="entry name" value="Acetyltransf_C_sf"/>
</dbReference>
<evidence type="ECO:0000256" key="1">
    <source>
        <dbReference type="ARBA" id="ARBA00022516"/>
    </source>
</evidence>
<dbReference type="PANTHER" id="PTHR43480:SF1">
    <property type="entry name" value="ACYL-[ACYL-CARRIER-PROTEIN]--UDP-N-ACETYLGLUCOSAMINE O-ACYLTRANSFERASE, MITOCHONDRIAL-RELATED"/>
    <property type="match status" value="1"/>
</dbReference>
<evidence type="ECO:0000259" key="6">
    <source>
        <dbReference type="Pfam" id="PF13720"/>
    </source>
</evidence>
<dbReference type="InterPro" id="IPR029098">
    <property type="entry name" value="Acetyltransf_C"/>
</dbReference>
<dbReference type="Gene3D" id="2.160.10.10">
    <property type="entry name" value="Hexapeptide repeat proteins"/>
    <property type="match status" value="1"/>
</dbReference>
<dbReference type="NCBIfam" id="TIGR01852">
    <property type="entry name" value="lipid_A_lpxA"/>
    <property type="match status" value="1"/>
</dbReference>
<dbReference type="PANTHER" id="PTHR43480">
    <property type="entry name" value="ACYL-[ACYL-CARRIER-PROTEIN]--UDP-N-ACETYLGLUCOSAMINE O-ACYLTRANSFERASE"/>
    <property type="match status" value="1"/>
</dbReference>
<dbReference type="KEGG" id="caa:Caka_1610"/>
<protein>
    <submittedName>
        <fullName evidence="7">Acyl-(Acyl-carrier-protein)--UDP-N-acetylglucosa mineO-acyltransferase</fullName>
        <ecNumber evidence="7">2.3.1.129</ecNumber>
    </submittedName>
</protein>
<keyword evidence="2" id="KW-0441">Lipid A biosynthesis</keyword>
<dbReference type="EC" id="2.3.1.129" evidence="7"/>
<keyword evidence="4" id="KW-0443">Lipid metabolism</keyword>
<evidence type="ECO:0000256" key="3">
    <source>
        <dbReference type="ARBA" id="ARBA00022679"/>
    </source>
</evidence>
<dbReference type="Pfam" id="PF13720">
    <property type="entry name" value="Acetyltransf_11"/>
    <property type="match status" value="1"/>
</dbReference>
<reference evidence="7 8" key="1">
    <citation type="journal article" date="2010" name="Stand. Genomic Sci.">
        <title>Complete genome sequence of Coraliomargarita akajimensis type strain (04OKA010-24).</title>
        <authorList>
            <person name="Mavromatis K."/>
            <person name="Abt B."/>
            <person name="Brambilla E."/>
            <person name="Lapidus A."/>
            <person name="Copeland A."/>
            <person name="Deshpande S."/>
            <person name="Nolan M."/>
            <person name="Lucas S."/>
            <person name="Tice H."/>
            <person name="Cheng J.F."/>
            <person name="Han C."/>
            <person name="Detter J.C."/>
            <person name="Woyke T."/>
            <person name="Goodwin L."/>
            <person name="Pitluck S."/>
            <person name="Held B."/>
            <person name="Brettin T."/>
            <person name="Tapia R."/>
            <person name="Ivanova N."/>
            <person name="Mikhailova N."/>
            <person name="Pati A."/>
            <person name="Liolios K."/>
            <person name="Chen A."/>
            <person name="Palaniappan K."/>
            <person name="Land M."/>
            <person name="Hauser L."/>
            <person name="Chang Y.J."/>
            <person name="Jeffries C.D."/>
            <person name="Rohde M."/>
            <person name="Goker M."/>
            <person name="Bristow J."/>
            <person name="Eisen J.A."/>
            <person name="Markowitz V."/>
            <person name="Hugenholtz P."/>
            <person name="Klenk H.P."/>
            <person name="Kyrpides N.C."/>
        </authorList>
    </citation>
    <scope>NUCLEOTIDE SEQUENCE [LARGE SCALE GENOMIC DNA]</scope>
    <source>
        <strain evidence="8">DSM 45221 / IAM 15411 / JCM 23193 / KCTC 12865</strain>
    </source>
</reference>
<dbReference type="NCBIfam" id="NF003657">
    <property type="entry name" value="PRK05289.1"/>
    <property type="match status" value="1"/>
</dbReference>
<keyword evidence="5 7" id="KW-0012">Acyltransferase</keyword>
<dbReference type="GO" id="GO:0016020">
    <property type="term" value="C:membrane"/>
    <property type="evidence" value="ECO:0007669"/>
    <property type="project" value="GOC"/>
</dbReference>